<evidence type="ECO:0000259" key="1">
    <source>
        <dbReference type="Pfam" id="PF01726"/>
    </source>
</evidence>
<dbReference type="Pfam" id="PF01726">
    <property type="entry name" value="LexA_DNA_bind"/>
    <property type="match status" value="1"/>
</dbReference>
<comment type="caution">
    <text evidence="2">The sequence shown here is derived from an EMBL/GenBank/DDBJ whole genome shotgun (WGS) entry which is preliminary data.</text>
</comment>
<dbReference type="SUPFAM" id="SSF46785">
    <property type="entry name" value="Winged helix' DNA-binding domain"/>
    <property type="match status" value="1"/>
</dbReference>
<dbReference type="InterPro" id="IPR036390">
    <property type="entry name" value="WH_DNA-bd_sf"/>
</dbReference>
<evidence type="ECO:0000313" key="3">
    <source>
        <dbReference type="Proteomes" id="UP001229346"/>
    </source>
</evidence>
<dbReference type="InterPro" id="IPR050077">
    <property type="entry name" value="LexA_repressor"/>
</dbReference>
<evidence type="ECO:0000313" key="2">
    <source>
        <dbReference type="EMBL" id="MDQ0114312.1"/>
    </source>
</evidence>
<proteinExistence type="predicted"/>
<dbReference type="InterPro" id="IPR006199">
    <property type="entry name" value="LexA_DNA-bd_dom"/>
</dbReference>
<dbReference type="EMBL" id="JAUSSU010000007">
    <property type="protein sequence ID" value="MDQ0114312.1"/>
    <property type="molecule type" value="Genomic_DNA"/>
</dbReference>
<organism evidence="2 3">
    <name type="scientific">Paenibacillus harenae</name>
    <dbReference type="NCBI Taxonomy" id="306543"/>
    <lineage>
        <taxon>Bacteria</taxon>
        <taxon>Bacillati</taxon>
        <taxon>Bacillota</taxon>
        <taxon>Bacilli</taxon>
        <taxon>Bacillales</taxon>
        <taxon>Paenibacillaceae</taxon>
        <taxon>Paenibacillus</taxon>
    </lineage>
</organism>
<name>A0ABT9U4Z2_PAEHA</name>
<dbReference type="PANTHER" id="PTHR33516">
    <property type="entry name" value="LEXA REPRESSOR"/>
    <property type="match status" value="1"/>
</dbReference>
<dbReference type="PANTHER" id="PTHR33516:SF2">
    <property type="entry name" value="LEXA REPRESSOR-RELATED"/>
    <property type="match status" value="1"/>
</dbReference>
<sequence length="130" mass="14447">MKDEQLIKKANDYLDKGEAMGLAFMRDALAAQRRLIEKLQAEQPQLATGLKPLKKMQASIYDFIVASTNTNGYPPSTREIAEAVELHSSSTVHGHLDRLEQKGYIKRGRSGAPRAIQIIGKREDVADAVR</sequence>
<dbReference type="InterPro" id="IPR036388">
    <property type="entry name" value="WH-like_DNA-bd_sf"/>
</dbReference>
<protein>
    <recommendedName>
        <fullName evidence="1">LexA repressor DNA-binding domain-containing protein</fullName>
    </recommendedName>
</protein>
<feature type="domain" description="LexA repressor DNA-binding" evidence="1">
    <location>
        <begin position="51"/>
        <end position="115"/>
    </location>
</feature>
<dbReference type="Proteomes" id="UP001229346">
    <property type="component" value="Unassembled WGS sequence"/>
</dbReference>
<keyword evidence="3" id="KW-1185">Reference proteome</keyword>
<reference evidence="2 3" key="1">
    <citation type="submission" date="2023-07" db="EMBL/GenBank/DDBJ databases">
        <title>Sorghum-associated microbial communities from plants grown in Nebraska, USA.</title>
        <authorList>
            <person name="Schachtman D."/>
        </authorList>
    </citation>
    <scope>NUCLEOTIDE SEQUENCE [LARGE SCALE GENOMIC DNA]</scope>
    <source>
        <strain evidence="2 3">CC482</strain>
    </source>
</reference>
<accession>A0ABT9U4Z2</accession>
<dbReference type="Gene3D" id="1.10.10.10">
    <property type="entry name" value="Winged helix-like DNA-binding domain superfamily/Winged helix DNA-binding domain"/>
    <property type="match status" value="1"/>
</dbReference>
<gene>
    <name evidence="2" type="ORF">J2T15_003767</name>
</gene>